<dbReference type="OrthoDB" id="7933745at2"/>
<reference evidence="3" key="1">
    <citation type="submission" date="2016-10" db="EMBL/GenBank/DDBJ databases">
        <authorList>
            <person name="Varghese N."/>
            <person name="Submissions S."/>
        </authorList>
    </citation>
    <scope>NUCLEOTIDE SEQUENCE [LARGE SCALE GENOMIC DNA]</scope>
    <source>
        <strain evidence="3">DSM 1565</strain>
    </source>
</reference>
<dbReference type="STRING" id="51670.SAMN04488557_0931"/>
<dbReference type="AlphaFoldDB" id="A0A1I7N0E4"/>
<accession>A0A1I7N0E4</accession>
<feature type="compositionally biased region" description="Polar residues" evidence="1">
    <location>
        <begin position="107"/>
        <end position="120"/>
    </location>
</feature>
<organism evidence="2 3">
    <name type="scientific">Hyphomicrobium facile</name>
    <dbReference type="NCBI Taxonomy" id="51670"/>
    <lineage>
        <taxon>Bacteria</taxon>
        <taxon>Pseudomonadati</taxon>
        <taxon>Pseudomonadota</taxon>
        <taxon>Alphaproteobacteria</taxon>
        <taxon>Hyphomicrobiales</taxon>
        <taxon>Hyphomicrobiaceae</taxon>
        <taxon>Hyphomicrobium</taxon>
    </lineage>
</organism>
<gene>
    <name evidence="2" type="ORF">SAMN04488557_0931</name>
</gene>
<sequence>MFALSCGRRPVEALRAVLFPLMAGAVVISVAGCATDNEAYYAGSPPPAYVAQAPTVQTVQMEADGLPVQAAPSVRIRAMPDDPNEPFSPNYGGANPADRRSAPATVSRPNDTASTSTSTPMPVAIPADLPPSFRRQLVAAVDAAG</sequence>
<proteinExistence type="predicted"/>
<keyword evidence="3" id="KW-1185">Reference proteome</keyword>
<evidence type="ECO:0000256" key="1">
    <source>
        <dbReference type="SAM" id="MobiDB-lite"/>
    </source>
</evidence>
<evidence type="ECO:0000313" key="2">
    <source>
        <dbReference type="EMBL" id="SFV28123.1"/>
    </source>
</evidence>
<evidence type="ECO:0000313" key="3">
    <source>
        <dbReference type="Proteomes" id="UP000199423"/>
    </source>
</evidence>
<dbReference type="EMBL" id="FPCH01000001">
    <property type="protein sequence ID" value="SFV28123.1"/>
    <property type="molecule type" value="Genomic_DNA"/>
</dbReference>
<name>A0A1I7N0E4_9HYPH</name>
<dbReference type="RefSeq" id="WP_092864778.1">
    <property type="nucleotide sequence ID" value="NZ_FPCH01000001.1"/>
</dbReference>
<protein>
    <submittedName>
        <fullName evidence="2">Uncharacterized protein</fullName>
    </submittedName>
</protein>
<dbReference type="Proteomes" id="UP000199423">
    <property type="component" value="Unassembled WGS sequence"/>
</dbReference>
<feature type="region of interest" description="Disordered" evidence="1">
    <location>
        <begin position="76"/>
        <end position="129"/>
    </location>
</feature>